<evidence type="ECO:0000256" key="5">
    <source>
        <dbReference type="RuleBase" id="RU004404"/>
    </source>
</evidence>
<evidence type="ECO:0000313" key="9">
    <source>
        <dbReference type="EMBL" id="GEN47182.1"/>
    </source>
</evidence>
<dbReference type="GO" id="GO:0006508">
    <property type="term" value="P:proteolysis"/>
    <property type="evidence" value="ECO:0007669"/>
    <property type="project" value="UniProtKB-KW"/>
</dbReference>
<organism evidence="9 10">
    <name type="scientific">Alkalibacillus haloalkaliphilus</name>
    <dbReference type="NCBI Taxonomy" id="94136"/>
    <lineage>
        <taxon>Bacteria</taxon>
        <taxon>Bacillati</taxon>
        <taxon>Bacillota</taxon>
        <taxon>Bacilli</taxon>
        <taxon>Bacillales</taxon>
        <taxon>Bacillaceae</taxon>
        <taxon>Alkalibacillus</taxon>
    </lineage>
</organism>
<dbReference type="Gene3D" id="1.10.101.10">
    <property type="entry name" value="PGBD-like superfamily/PGBD"/>
    <property type="match status" value="1"/>
</dbReference>
<dbReference type="PANTHER" id="PTHR32060:SF29">
    <property type="entry name" value="CARBOXY-TERMINAL PROCESSING PROTEASE CTPB"/>
    <property type="match status" value="1"/>
</dbReference>
<accession>A0A511WD36</accession>
<dbReference type="SMART" id="SM00228">
    <property type="entry name" value="PDZ"/>
    <property type="match status" value="1"/>
</dbReference>
<evidence type="ECO:0000256" key="6">
    <source>
        <dbReference type="SAM" id="MobiDB-lite"/>
    </source>
</evidence>
<comment type="similarity">
    <text evidence="1 5">Belongs to the peptidase S41A family.</text>
</comment>
<evidence type="ECO:0000256" key="4">
    <source>
        <dbReference type="ARBA" id="ARBA00022825"/>
    </source>
</evidence>
<dbReference type="NCBIfam" id="TIGR00225">
    <property type="entry name" value="prc"/>
    <property type="match status" value="1"/>
</dbReference>
<dbReference type="Proteomes" id="UP000321440">
    <property type="component" value="Unassembled WGS sequence"/>
</dbReference>
<evidence type="ECO:0000256" key="1">
    <source>
        <dbReference type="ARBA" id="ARBA00009179"/>
    </source>
</evidence>
<dbReference type="AlphaFoldDB" id="A0A511WD36"/>
<dbReference type="Pfam" id="PF17820">
    <property type="entry name" value="PDZ_6"/>
    <property type="match status" value="1"/>
</dbReference>
<dbReference type="PANTHER" id="PTHR32060">
    <property type="entry name" value="TAIL-SPECIFIC PROTEASE"/>
    <property type="match status" value="1"/>
</dbReference>
<dbReference type="Pfam" id="PF03572">
    <property type="entry name" value="Peptidase_S41"/>
    <property type="match status" value="1"/>
</dbReference>
<dbReference type="GO" id="GO:0008236">
    <property type="term" value="F:serine-type peptidase activity"/>
    <property type="evidence" value="ECO:0007669"/>
    <property type="project" value="UniProtKB-KW"/>
</dbReference>
<feature type="region of interest" description="Disordered" evidence="6">
    <location>
        <begin position="33"/>
        <end position="55"/>
    </location>
</feature>
<dbReference type="SUPFAM" id="SSF52096">
    <property type="entry name" value="ClpP/crotonase"/>
    <property type="match status" value="1"/>
</dbReference>
<dbReference type="InterPro" id="IPR004447">
    <property type="entry name" value="Peptidase_S41A"/>
</dbReference>
<dbReference type="InterPro" id="IPR055210">
    <property type="entry name" value="CtpA/B_N"/>
</dbReference>
<keyword evidence="2 5" id="KW-0645">Protease</keyword>
<dbReference type="PROSITE" id="PS50106">
    <property type="entry name" value="PDZ"/>
    <property type="match status" value="1"/>
</dbReference>
<name>A0A511WD36_9BACI</name>
<dbReference type="SUPFAM" id="SSF50156">
    <property type="entry name" value="PDZ domain-like"/>
    <property type="match status" value="1"/>
</dbReference>
<gene>
    <name evidence="9" type="ORF">AHA02nite_29580</name>
</gene>
<dbReference type="CDD" id="cd06782">
    <property type="entry name" value="cpPDZ_CPP-like"/>
    <property type="match status" value="1"/>
</dbReference>
<sequence>MNMSKKFVVLLVLVAFLVGGAISATAMNFLADEGEPQVKEEEQEQEEVEMPDDEVHSDVQEGLGEEFTKIQQVISTLDEYYIHEVDVDSLYEGAIEGVVSSLDDPFSEYMDAEMTEQFQQQLESSFEGIGAEVTQREGHITIISPLADSPAEESGIRPNDRILAVDEESVEDYTVNEAVQLIRGEKGTDVVLTIDRPGEDEPFDISITRDTIPLVTVRPHVEETNGQTVGVLEIRSFGEGTAEEFAEELAYLEDEVGIDGLVLDVRGNPGGLFDAVENVLTHFMDGEETYVYTDRHDMEPEPSTLDGQGVKDYPISVLINEGSASASEILAAALNEVNGYEVVGETTFGKGTVQQTMPLDGGMLKMTVFDWLTPDGNRIEGEGVDPTIEQRQPEYFYSTLIQSEEPLEYDMNNSEVRKLQLMLEGLGYEIDRTDGYFDDNTVEVVEQFQSDEGLEVTGVVDEPTEERIEELILDAVMEPENDLQLQRAIEILFE</sequence>
<dbReference type="InterPro" id="IPR036366">
    <property type="entry name" value="PGBDSf"/>
</dbReference>
<dbReference type="InterPro" id="IPR001478">
    <property type="entry name" value="PDZ"/>
</dbReference>
<dbReference type="InterPro" id="IPR005151">
    <property type="entry name" value="Tail-specific_protease"/>
</dbReference>
<dbReference type="Pfam" id="PF22694">
    <property type="entry name" value="CtpB_N-like"/>
    <property type="match status" value="1"/>
</dbReference>
<dbReference type="SMART" id="SM00245">
    <property type="entry name" value="TSPc"/>
    <property type="match status" value="1"/>
</dbReference>
<dbReference type="InterPro" id="IPR036365">
    <property type="entry name" value="PGBD-like_sf"/>
</dbReference>
<evidence type="ECO:0000313" key="10">
    <source>
        <dbReference type="Proteomes" id="UP000321440"/>
    </source>
</evidence>
<protein>
    <submittedName>
        <fullName evidence="9">Peptidase S41</fullName>
    </submittedName>
</protein>
<reference evidence="9 10" key="1">
    <citation type="submission" date="2019-07" db="EMBL/GenBank/DDBJ databases">
        <title>Whole genome shotgun sequence of Alkalibacillus haloalkaliphilus NBRC 103110.</title>
        <authorList>
            <person name="Hosoyama A."/>
            <person name="Uohara A."/>
            <person name="Ohji S."/>
            <person name="Ichikawa N."/>
        </authorList>
    </citation>
    <scope>NUCLEOTIDE SEQUENCE [LARGE SCALE GENOMIC DNA]</scope>
    <source>
        <strain evidence="9 10">NBRC 103110</strain>
    </source>
</reference>
<dbReference type="InterPro" id="IPR036034">
    <property type="entry name" value="PDZ_sf"/>
</dbReference>
<keyword evidence="10" id="KW-1185">Reference proteome</keyword>
<dbReference type="GO" id="GO:0030288">
    <property type="term" value="C:outer membrane-bounded periplasmic space"/>
    <property type="evidence" value="ECO:0007669"/>
    <property type="project" value="TreeGrafter"/>
</dbReference>
<feature type="chain" id="PRO_5039100656" evidence="7">
    <location>
        <begin position="27"/>
        <end position="494"/>
    </location>
</feature>
<dbReference type="InterPro" id="IPR041489">
    <property type="entry name" value="PDZ_6"/>
</dbReference>
<dbReference type="Gene3D" id="2.30.42.10">
    <property type="match status" value="1"/>
</dbReference>
<dbReference type="Gene3D" id="3.30.750.44">
    <property type="match status" value="1"/>
</dbReference>
<dbReference type="Gene3D" id="3.90.226.10">
    <property type="entry name" value="2-enoyl-CoA Hydratase, Chain A, domain 1"/>
    <property type="match status" value="1"/>
</dbReference>
<comment type="caution">
    <text evidence="9">The sequence shown here is derived from an EMBL/GenBank/DDBJ whole genome shotgun (WGS) entry which is preliminary data.</text>
</comment>
<keyword evidence="7" id="KW-0732">Signal</keyword>
<dbReference type="InterPro" id="IPR002477">
    <property type="entry name" value="Peptidoglycan-bd-like"/>
</dbReference>
<dbReference type="GO" id="GO:0007165">
    <property type="term" value="P:signal transduction"/>
    <property type="evidence" value="ECO:0007669"/>
    <property type="project" value="TreeGrafter"/>
</dbReference>
<feature type="signal peptide" evidence="7">
    <location>
        <begin position="1"/>
        <end position="26"/>
    </location>
</feature>
<evidence type="ECO:0000256" key="2">
    <source>
        <dbReference type="ARBA" id="ARBA00022670"/>
    </source>
</evidence>
<dbReference type="Pfam" id="PF01471">
    <property type="entry name" value="PG_binding_1"/>
    <property type="match status" value="1"/>
</dbReference>
<dbReference type="GO" id="GO:0004175">
    <property type="term" value="F:endopeptidase activity"/>
    <property type="evidence" value="ECO:0007669"/>
    <property type="project" value="TreeGrafter"/>
</dbReference>
<proteinExistence type="inferred from homology"/>
<feature type="compositionally biased region" description="Acidic residues" evidence="6">
    <location>
        <begin position="41"/>
        <end position="52"/>
    </location>
</feature>
<evidence type="ECO:0000259" key="8">
    <source>
        <dbReference type="PROSITE" id="PS50106"/>
    </source>
</evidence>
<dbReference type="FunFam" id="2.30.42.10:FF:000063">
    <property type="entry name" value="Peptidase, S41 family"/>
    <property type="match status" value="1"/>
</dbReference>
<evidence type="ECO:0000256" key="7">
    <source>
        <dbReference type="SAM" id="SignalP"/>
    </source>
</evidence>
<feature type="domain" description="PDZ" evidence="8">
    <location>
        <begin position="119"/>
        <end position="183"/>
    </location>
</feature>
<dbReference type="SUPFAM" id="SSF47090">
    <property type="entry name" value="PGBD-like"/>
    <property type="match status" value="1"/>
</dbReference>
<evidence type="ECO:0000256" key="3">
    <source>
        <dbReference type="ARBA" id="ARBA00022801"/>
    </source>
</evidence>
<dbReference type="CDD" id="cd07560">
    <property type="entry name" value="Peptidase_S41_CPP"/>
    <property type="match status" value="1"/>
</dbReference>
<keyword evidence="4 5" id="KW-0720">Serine protease</keyword>
<keyword evidence="3 5" id="KW-0378">Hydrolase</keyword>
<dbReference type="InterPro" id="IPR029045">
    <property type="entry name" value="ClpP/crotonase-like_dom_sf"/>
</dbReference>
<dbReference type="EMBL" id="BJYA01000026">
    <property type="protein sequence ID" value="GEN47182.1"/>
    <property type="molecule type" value="Genomic_DNA"/>
</dbReference>